<reference evidence="2" key="1">
    <citation type="submission" date="2021-12" db="EMBL/GenBank/DDBJ databases">
        <authorList>
            <person name="King R."/>
        </authorList>
    </citation>
    <scope>NUCLEOTIDE SEQUENCE</scope>
</reference>
<gene>
    <name evidence="2" type="ORF">DIATSA_LOCUS6678</name>
</gene>
<dbReference type="EMBL" id="OU893333">
    <property type="protein sequence ID" value="CAG9788899.1"/>
    <property type="molecule type" value="Genomic_DNA"/>
</dbReference>
<proteinExistence type="predicted"/>
<dbReference type="Proteomes" id="UP001153714">
    <property type="component" value="Chromosome 2"/>
</dbReference>
<organism evidence="2 3">
    <name type="scientific">Diatraea saccharalis</name>
    <name type="common">sugarcane borer</name>
    <dbReference type="NCBI Taxonomy" id="40085"/>
    <lineage>
        <taxon>Eukaryota</taxon>
        <taxon>Metazoa</taxon>
        <taxon>Ecdysozoa</taxon>
        <taxon>Arthropoda</taxon>
        <taxon>Hexapoda</taxon>
        <taxon>Insecta</taxon>
        <taxon>Pterygota</taxon>
        <taxon>Neoptera</taxon>
        <taxon>Endopterygota</taxon>
        <taxon>Lepidoptera</taxon>
        <taxon>Glossata</taxon>
        <taxon>Ditrysia</taxon>
        <taxon>Pyraloidea</taxon>
        <taxon>Crambidae</taxon>
        <taxon>Crambinae</taxon>
        <taxon>Diatraea</taxon>
    </lineage>
</organism>
<name>A0A9N9R3L1_9NEOP</name>
<evidence type="ECO:0000256" key="1">
    <source>
        <dbReference type="ARBA" id="ARBA00022729"/>
    </source>
</evidence>
<protein>
    <submittedName>
        <fullName evidence="2">Uncharacterized protein</fullName>
    </submittedName>
</protein>
<dbReference type="AlphaFoldDB" id="A0A9N9R3L1"/>
<keyword evidence="3" id="KW-1185">Reference proteome</keyword>
<reference evidence="2" key="2">
    <citation type="submission" date="2022-10" db="EMBL/GenBank/DDBJ databases">
        <authorList>
            <consortium name="ENA_rothamsted_submissions"/>
            <consortium name="culmorum"/>
            <person name="King R."/>
        </authorList>
    </citation>
    <scope>NUCLEOTIDE SEQUENCE</scope>
</reference>
<evidence type="ECO:0000313" key="2">
    <source>
        <dbReference type="EMBL" id="CAG9788899.1"/>
    </source>
</evidence>
<dbReference type="Gene3D" id="2.80.10.50">
    <property type="match status" value="1"/>
</dbReference>
<dbReference type="GO" id="GO:0005576">
    <property type="term" value="C:extracellular region"/>
    <property type="evidence" value="ECO:0007669"/>
    <property type="project" value="InterPro"/>
</dbReference>
<accession>A0A9N9R3L1</accession>
<evidence type="ECO:0000313" key="3">
    <source>
        <dbReference type="Proteomes" id="UP001153714"/>
    </source>
</evidence>
<keyword evidence="1" id="KW-0732">Signal</keyword>
<dbReference type="Gene3D" id="1.10.10.2400">
    <property type="entry name" value="Lepidopteran low molecular weight (30 kD) lipoprotein, N-terminal domain"/>
    <property type="match status" value="1"/>
</dbReference>
<dbReference type="InterPro" id="IPR004943">
    <property type="entry name" value="Lipoprotein_11"/>
</dbReference>
<dbReference type="Pfam" id="PF03260">
    <property type="entry name" value="Lipoprotein_11"/>
    <property type="match status" value="1"/>
</dbReference>
<dbReference type="OrthoDB" id="7401160at2759"/>
<sequence>MASSPNYSAGVNVDKLFPYSEVPYIGPYKLMKIPQDSLFIDLVDYWGEGKIKSAEGVSGFTDCYNVNHSHQCVSTGPDRNKKIPNRIPVESYTICDTSSYIKENSVRTVTLMGAPINRSSAKDIVRMVNKTEGKIVIFGLKRASSDIGNLEKELEIFNFIYCPEYVLPHQLNCITLYDSVKNPSMMKERLRQYIISGAYDSAVDHSKTLALSSYSDIISEVTNQLLEENNKNVLNLAFKLWNGDAQSVLIKHFPCVFQAIFSEDFITITNKKYSLALKLDVNLDGNSDRMAWGDNNDKSSKRVIWKLIPDWKNNRVIFKLLNHDCGMFLKLALGKSNGNDREAWGSYWCPDLRHMWYLDPVVLKGELLFFIINGEYAMGLKLAESKDDYGDRQLWGHSTDIHGDAGCFGWYINSTTK</sequence>
<dbReference type="InterPro" id="IPR042046">
    <property type="entry name" value="Lipoprotein_11_N"/>
</dbReference>